<evidence type="ECO:0000313" key="1">
    <source>
        <dbReference type="EMBL" id="MFD1095515.1"/>
    </source>
</evidence>
<dbReference type="Pfam" id="PF20365">
    <property type="entry name" value="DUF6660"/>
    <property type="match status" value="1"/>
</dbReference>
<proteinExistence type="predicted"/>
<dbReference type="InterPro" id="IPR046601">
    <property type="entry name" value="DUF6660"/>
</dbReference>
<evidence type="ECO:0000313" key="2">
    <source>
        <dbReference type="Proteomes" id="UP001597131"/>
    </source>
</evidence>
<gene>
    <name evidence="1" type="ORF">ACFQ3Q_07140</name>
</gene>
<sequence>MPCEDSINIETDTAEFHKVDTSGHNTSHTDDCSPFCQCHCCHVHYTNLENTQQELIGLEISKALPEKSDELGEGIPRSFFQPPRV</sequence>
<protein>
    <submittedName>
        <fullName evidence="1">DUF6660 family protein</fullName>
    </submittedName>
</protein>
<name>A0ABW3NR73_9FLAO</name>
<keyword evidence="2" id="KW-1185">Reference proteome</keyword>
<dbReference type="RefSeq" id="WP_380745605.1">
    <property type="nucleotide sequence ID" value="NZ_JBHTLI010000001.1"/>
</dbReference>
<comment type="caution">
    <text evidence="1">The sequence shown here is derived from an EMBL/GenBank/DDBJ whole genome shotgun (WGS) entry which is preliminary data.</text>
</comment>
<dbReference type="Proteomes" id="UP001597131">
    <property type="component" value="Unassembled WGS sequence"/>
</dbReference>
<organism evidence="1 2">
    <name type="scientific">Salegentibacter chungangensis</name>
    <dbReference type="NCBI Taxonomy" id="1335724"/>
    <lineage>
        <taxon>Bacteria</taxon>
        <taxon>Pseudomonadati</taxon>
        <taxon>Bacteroidota</taxon>
        <taxon>Flavobacteriia</taxon>
        <taxon>Flavobacteriales</taxon>
        <taxon>Flavobacteriaceae</taxon>
        <taxon>Salegentibacter</taxon>
    </lineage>
</organism>
<reference evidence="2" key="1">
    <citation type="journal article" date="2019" name="Int. J. Syst. Evol. Microbiol.">
        <title>The Global Catalogue of Microorganisms (GCM) 10K type strain sequencing project: providing services to taxonomists for standard genome sequencing and annotation.</title>
        <authorList>
            <consortium name="The Broad Institute Genomics Platform"/>
            <consortium name="The Broad Institute Genome Sequencing Center for Infectious Disease"/>
            <person name="Wu L."/>
            <person name="Ma J."/>
        </authorList>
    </citation>
    <scope>NUCLEOTIDE SEQUENCE [LARGE SCALE GENOMIC DNA]</scope>
    <source>
        <strain evidence="2">CCUG 64793</strain>
    </source>
</reference>
<accession>A0ABW3NR73</accession>
<dbReference type="EMBL" id="JBHTLI010000001">
    <property type="protein sequence ID" value="MFD1095515.1"/>
    <property type="molecule type" value="Genomic_DNA"/>
</dbReference>